<dbReference type="RefSeq" id="WP_272403966.1">
    <property type="nucleotide sequence ID" value="NZ_JAJHZP010000013.1"/>
</dbReference>
<name>A0AAW6HS39_9MOLU</name>
<feature type="region of interest" description="Disordered" evidence="2">
    <location>
        <begin position="252"/>
        <end position="293"/>
    </location>
</feature>
<dbReference type="Proteomes" id="UP001216384">
    <property type="component" value="Unassembled WGS sequence"/>
</dbReference>
<feature type="compositionally biased region" description="Basic and acidic residues" evidence="2">
    <location>
        <begin position="731"/>
        <end position="744"/>
    </location>
</feature>
<sequence length="759" mass="89452">MDNKNNSKRSQFYFNRRESANRPKVRFNDFDSKLINDNSLDIDKKDKNKNIFDGEDDFDFLKDVIEDYDNLYENKKSSVINESNKNSSQDTIVPEEDEEDDLDLEFHRSRIFDSNQTDTKDQNPQVNKTRFVGDDDFERSQNTNDNDENLIEAFTKNLSSFISAQDDNSFEITEQQSKKTNKTTHIDLKQATEEFYNQPITQKETKNQKTDIITKTKQEDDYAITENRSDYSFESTDDVEEKQVDLTDMLDVDYEPDDDSEHDLPSTSEVLNASFDEEKTKEQKTKTKEQKPVENISDNEQIGNEIYTEKIELSPEVIAKKDVSYDDTLEEITKEDIINATKQFDLDHLEQKNNKRNKTIEQANNQVIKEISKLVYQDVNNQYQEKVNLLEKYKENLEEREREIERLNEELDRKQVKLESINKEFQEAIKDHQKEMDLEKLNLEKQKEEILAKANKQADEILKQAYEKANEYKLLAQQSVKANQEEQSNNQIVELKQGFDNKLNQLSTKINKELDTRLVKKDQMLNQLLSQLKIMAETTHSNQLRINELFLDVNNKEKEIQVLKRDLAILRATTNQVVNIKTEKTREISRKHFEDFELDNSYKDPSFEQKLESITNDLSSLSSEIVYEPSQHDKLDITKKTLRTFNLSDLNESLEEDRKIFKSINKHLDKSLQQVRTDTNLVTQKIHNPSYINKYKQSKIINDEDDYEEWSLNDIKTELSDEYNSFLAKTKTTDFKDKKPEPTKKQKTKKVQLVFDSKK</sequence>
<proteinExistence type="predicted"/>
<dbReference type="EMBL" id="JAJHZP010000013">
    <property type="protein sequence ID" value="MDC4183359.1"/>
    <property type="molecule type" value="Genomic_DNA"/>
</dbReference>
<evidence type="ECO:0000256" key="2">
    <source>
        <dbReference type="SAM" id="MobiDB-lite"/>
    </source>
</evidence>
<comment type="caution">
    <text evidence="3">The sequence shown here is derived from an EMBL/GenBank/DDBJ whole genome shotgun (WGS) entry which is preliminary data.</text>
</comment>
<evidence type="ECO:0000313" key="3">
    <source>
        <dbReference type="EMBL" id="MDC4183359.1"/>
    </source>
</evidence>
<feature type="compositionally biased region" description="Basic and acidic residues" evidence="2">
    <location>
        <begin position="276"/>
        <end position="292"/>
    </location>
</feature>
<evidence type="ECO:0000256" key="1">
    <source>
        <dbReference type="SAM" id="Coils"/>
    </source>
</evidence>
<accession>A0AAW6HS39</accession>
<feature type="region of interest" description="Disordered" evidence="2">
    <location>
        <begin position="81"/>
        <end position="101"/>
    </location>
</feature>
<evidence type="ECO:0000313" key="4">
    <source>
        <dbReference type="Proteomes" id="UP001216384"/>
    </source>
</evidence>
<feature type="compositionally biased region" description="Acidic residues" evidence="2">
    <location>
        <begin position="252"/>
        <end position="261"/>
    </location>
</feature>
<protein>
    <submittedName>
        <fullName evidence="3">Uncharacterized protein</fullName>
    </submittedName>
</protein>
<gene>
    <name evidence="3" type="ORF">LNO71_01720</name>
</gene>
<feature type="region of interest" description="Disordered" evidence="2">
    <location>
        <begin position="731"/>
        <end position="759"/>
    </location>
</feature>
<keyword evidence="1" id="KW-0175">Coiled coil</keyword>
<reference evidence="3" key="1">
    <citation type="submission" date="2021-11" db="EMBL/GenBank/DDBJ databases">
        <title>Description of Mycoplasma bradburyaesp. nov.from sea birds: a tribute to a great mycoplasmologist.</title>
        <authorList>
            <person name="Ramirez A.S."/>
            <person name="Poveda C."/>
            <person name="Suarez-Perez A."/>
            <person name="Rosales R.S."/>
            <person name="Dijkman R."/>
            <person name="Feberwee A."/>
            <person name="Spergser J."/>
            <person name="Szostak M.P."/>
            <person name="Ressel L."/>
            <person name="Calabuig P."/>
            <person name="Catania S."/>
            <person name="Gobbo F."/>
            <person name="Timofte D."/>
            <person name="Poveda J.B."/>
        </authorList>
    </citation>
    <scope>NUCLEOTIDE SEQUENCE</scope>
    <source>
        <strain evidence="3">T264</strain>
    </source>
</reference>
<organism evidence="3 4">
    <name type="scientific">Mycoplasma bradburyae</name>
    <dbReference type="NCBI Taxonomy" id="2963128"/>
    <lineage>
        <taxon>Bacteria</taxon>
        <taxon>Bacillati</taxon>
        <taxon>Mycoplasmatota</taxon>
        <taxon>Mollicutes</taxon>
        <taxon>Mycoplasmataceae</taxon>
        <taxon>Mycoplasma</taxon>
    </lineage>
</organism>
<feature type="coiled-coil region" evidence="1">
    <location>
        <begin position="546"/>
        <end position="573"/>
    </location>
</feature>
<feature type="compositionally biased region" description="Polar residues" evidence="2">
    <location>
        <begin position="81"/>
        <end position="91"/>
    </location>
</feature>
<feature type="coiled-coil region" evidence="1">
    <location>
        <begin position="346"/>
        <end position="464"/>
    </location>
</feature>
<dbReference type="AlphaFoldDB" id="A0AAW6HS39"/>